<evidence type="ECO:0000256" key="2">
    <source>
        <dbReference type="SAM" id="SignalP"/>
    </source>
</evidence>
<name>A0ABQ6JJQ3_9ACTN</name>
<evidence type="ECO:0000313" key="4">
    <source>
        <dbReference type="Proteomes" id="UP001157017"/>
    </source>
</evidence>
<feature type="signal peptide" evidence="2">
    <location>
        <begin position="1"/>
        <end position="17"/>
    </location>
</feature>
<gene>
    <name evidence="3" type="ORF">GCM10025868_22900</name>
</gene>
<protein>
    <submittedName>
        <fullName evidence="3">Uncharacterized protein</fullName>
    </submittedName>
</protein>
<dbReference type="EMBL" id="BSUZ01000001">
    <property type="protein sequence ID" value="GMA87040.1"/>
    <property type="molecule type" value="Genomic_DNA"/>
</dbReference>
<dbReference type="Proteomes" id="UP001157017">
    <property type="component" value="Unassembled WGS sequence"/>
</dbReference>
<proteinExistence type="predicted"/>
<comment type="caution">
    <text evidence="3">The sequence shown here is derived from an EMBL/GenBank/DDBJ whole genome shotgun (WGS) entry which is preliminary data.</text>
</comment>
<reference evidence="4" key="1">
    <citation type="journal article" date="2019" name="Int. J. Syst. Evol. Microbiol.">
        <title>The Global Catalogue of Microorganisms (GCM) 10K type strain sequencing project: providing services to taxonomists for standard genome sequencing and annotation.</title>
        <authorList>
            <consortium name="The Broad Institute Genomics Platform"/>
            <consortium name="The Broad Institute Genome Sequencing Center for Infectious Disease"/>
            <person name="Wu L."/>
            <person name="Ma J."/>
        </authorList>
    </citation>
    <scope>NUCLEOTIDE SEQUENCE [LARGE SCALE GENOMIC DNA]</scope>
    <source>
        <strain evidence="4">NBRC 108730</strain>
    </source>
</reference>
<feature type="region of interest" description="Disordered" evidence="1">
    <location>
        <begin position="1"/>
        <end position="59"/>
    </location>
</feature>
<feature type="chain" id="PRO_5047362346" evidence="2">
    <location>
        <begin position="18"/>
        <end position="59"/>
    </location>
</feature>
<evidence type="ECO:0000313" key="3">
    <source>
        <dbReference type="EMBL" id="GMA87040.1"/>
    </source>
</evidence>
<organism evidence="3 4">
    <name type="scientific">Angustibacter aerolatus</name>
    <dbReference type="NCBI Taxonomy" id="1162965"/>
    <lineage>
        <taxon>Bacteria</taxon>
        <taxon>Bacillati</taxon>
        <taxon>Actinomycetota</taxon>
        <taxon>Actinomycetes</taxon>
        <taxon>Kineosporiales</taxon>
        <taxon>Kineosporiaceae</taxon>
    </lineage>
</organism>
<feature type="compositionally biased region" description="Low complexity" evidence="1">
    <location>
        <begin position="1"/>
        <end position="17"/>
    </location>
</feature>
<keyword evidence="2" id="KW-0732">Signal</keyword>
<accession>A0ABQ6JJQ3</accession>
<keyword evidence="4" id="KW-1185">Reference proteome</keyword>
<evidence type="ECO:0000256" key="1">
    <source>
        <dbReference type="SAM" id="MobiDB-lite"/>
    </source>
</evidence>
<sequence>MPRAVCALAVASSPAAANTTGTSAPHADGRRGRSRRAPARSRATTVVTPPILRRTTDEE</sequence>